<reference evidence="1" key="1">
    <citation type="submission" date="2021-03" db="EMBL/GenBank/DDBJ databases">
        <title>The complete genome sequence of Acetobacter sp. TBRC 12339.</title>
        <authorList>
            <person name="Charoenyingcharoen P."/>
            <person name="Yukphan P."/>
        </authorList>
    </citation>
    <scope>NUCLEOTIDE SEQUENCE</scope>
    <source>
        <strain evidence="1">TBRC 12339</strain>
    </source>
</reference>
<sequence>MTAALAQVELTWIEKRIEQWLRFGHPVEDRILDRRRRLMRFAPGSVFAFVRWTANDYGTVIFCLDIVRTVNAGEPFQTIPFVRPGAESLLALSSWPKVRCALEAIDAIEAMALDPSAISPDYWRQVGARIAAGQRVSPYTRERHEAWLARRRLLS</sequence>
<gene>
    <name evidence="1" type="ORF">J2D77_14285</name>
</gene>
<accession>A0A939KP21</accession>
<dbReference type="AlphaFoldDB" id="A0A939KP21"/>
<dbReference type="EMBL" id="JAFVMH010000009">
    <property type="protein sequence ID" value="MBO1326320.1"/>
    <property type="molecule type" value="Genomic_DNA"/>
</dbReference>
<protein>
    <submittedName>
        <fullName evidence="1">DUF2840 domain-containing protein</fullName>
    </submittedName>
</protein>
<keyword evidence="2" id="KW-1185">Reference proteome</keyword>
<dbReference type="Proteomes" id="UP000664073">
    <property type="component" value="Unassembled WGS sequence"/>
</dbReference>
<dbReference type="RefSeq" id="WP_207846986.1">
    <property type="nucleotide sequence ID" value="NZ_JAFVMH010000009.1"/>
</dbReference>
<evidence type="ECO:0000313" key="1">
    <source>
        <dbReference type="EMBL" id="MBO1326320.1"/>
    </source>
</evidence>
<organism evidence="1 2">
    <name type="scientific">Acetobacter garciniae</name>
    <dbReference type="NCBI Taxonomy" id="2817435"/>
    <lineage>
        <taxon>Bacteria</taxon>
        <taxon>Pseudomonadati</taxon>
        <taxon>Pseudomonadota</taxon>
        <taxon>Alphaproteobacteria</taxon>
        <taxon>Acetobacterales</taxon>
        <taxon>Acetobacteraceae</taxon>
        <taxon>Acetobacter</taxon>
    </lineage>
</organism>
<dbReference type="Pfam" id="PF11000">
    <property type="entry name" value="DUF2840"/>
    <property type="match status" value="1"/>
</dbReference>
<evidence type="ECO:0000313" key="2">
    <source>
        <dbReference type="Proteomes" id="UP000664073"/>
    </source>
</evidence>
<proteinExistence type="predicted"/>
<name>A0A939KP21_9PROT</name>
<dbReference type="InterPro" id="IPR021263">
    <property type="entry name" value="DUF2840"/>
</dbReference>
<comment type="caution">
    <text evidence="1">The sequence shown here is derived from an EMBL/GenBank/DDBJ whole genome shotgun (WGS) entry which is preliminary data.</text>
</comment>